<reference evidence="2 5" key="2">
    <citation type="submission" date="2020-07" db="EMBL/GenBank/DDBJ databases">
        <title>The draft genome sequence of Maribacter polysiphoniae KCTC 22021.</title>
        <authorList>
            <person name="Mu L."/>
        </authorList>
    </citation>
    <scope>NUCLEOTIDE SEQUENCE [LARGE SCALE GENOMIC DNA]</scope>
    <source>
        <strain evidence="2 5">KCTC 22021</strain>
    </source>
</reference>
<evidence type="ECO:0000313" key="4">
    <source>
        <dbReference type="Proteomes" id="UP000245667"/>
    </source>
</evidence>
<dbReference type="EMBL" id="QGGQ01000022">
    <property type="protein sequence ID" value="PWK17491.1"/>
    <property type="molecule type" value="Genomic_DNA"/>
</dbReference>
<evidence type="ECO:0000256" key="1">
    <source>
        <dbReference type="SAM" id="Coils"/>
    </source>
</evidence>
<accession>A0A316DH34</accession>
<protein>
    <submittedName>
        <fullName evidence="3">Uncharacterized protein</fullName>
    </submittedName>
</protein>
<dbReference type="Proteomes" id="UP000651837">
    <property type="component" value="Unassembled WGS sequence"/>
</dbReference>
<gene>
    <name evidence="2" type="ORF">HZY62_21690</name>
    <name evidence="3" type="ORF">LX92_04438</name>
</gene>
<dbReference type="OrthoDB" id="658938at2"/>
<organism evidence="3 4">
    <name type="scientific">Maribacter polysiphoniae</name>
    <dbReference type="NCBI Taxonomy" id="429344"/>
    <lineage>
        <taxon>Bacteria</taxon>
        <taxon>Pseudomonadati</taxon>
        <taxon>Bacteroidota</taxon>
        <taxon>Flavobacteriia</taxon>
        <taxon>Flavobacteriales</taxon>
        <taxon>Flavobacteriaceae</taxon>
        <taxon>Maribacter</taxon>
    </lineage>
</organism>
<proteinExistence type="predicted"/>
<evidence type="ECO:0000313" key="3">
    <source>
        <dbReference type="EMBL" id="PWK17491.1"/>
    </source>
</evidence>
<name>A0A316DH34_9FLAO</name>
<comment type="caution">
    <text evidence="3">The sequence shown here is derived from an EMBL/GenBank/DDBJ whole genome shotgun (WGS) entry which is preliminary data.</text>
</comment>
<keyword evidence="5" id="KW-1185">Reference proteome</keyword>
<feature type="coiled-coil region" evidence="1">
    <location>
        <begin position="38"/>
        <end position="65"/>
    </location>
</feature>
<dbReference type="EMBL" id="JACWLN010000022">
    <property type="protein sequence ID" value="MBD1263214.1"/>
    <property type="molecule type" value="Genomic_DNA"/>
</dbReference>
<evidence type="ECO:0000313" key="5">
    <source>
        <dbReference type="Proteomes" id="UP000651837"/>
    </source>
</evidence>
<dbReference type="RefSeq" id="WP_146197904.1">
    <property type="nucleotide sequence ID" value="NZ_JACWLN010000022.1"/>
</dbReference>
<dbReference type="AlphaFoldDB" id="A0A316DH34"/>
<reference evidence="3 4" key="1">
    <citation type="submission" date="2018-05" db="EMBL/GenBank/DDBJ databases">
        <title>Genomic Encyclopedia of Archaeal and Bacterial Type Strains, Phase II (KMG-II): from individual species to whole genera.</title>
        <authorList>
            <person name="Goeker M."/>
        </authorList>
    </citation>
    <scope>NUCLEOTIDE SEQUENCE [LARGE SCALE GENOMIC DNA]</scope>
    <source>
        <strain evidence="3 4">DSM 23514</strain>
    </source>
</reference>
<sequence>MINIPSAEEVEANGIELGEMNKLLLVKIEDLMLYVLEQEKKLREIDELKKRMAKMENYIKKDKNN</sequence>
<evidence type="ECO:0000313" key="2">
    <source>
        <dbReference type="EMBL" id="MBD1263214.1"/>
    </source>
</evidence>
<keyword evidence="1" id="KW-0175">Coiled coil</keyword>
<dbReference type="Proteomes" id="UP000245667">
    <property type="component" value="Unassembled WGS sequence"/>
</dbReference>